<evidence type="ECO:0000256" key="1">
    <source>
        <dbReference type="SAM" id="Phobius"/>
    </source>
</evidence>
<dbReference type="SUPFAM" id="SSF52266">
    <property type="entry name" value="SGNH hydrolase"/>
    <property type="match status" value="1"/>
</dbReference>
<keyword evidence="1" id="KW-1133">Transmembrane helix</keyword>
<keyword evidence="1" id="KW-0472">Membrane</keyword>
<accession>A0A933DTW3</accession>
<organism evidence="2 3">
    <name type="scientific">Candidatus Sungiibacteriota bacterium</name>
    <dbReference type="NCBI Taxonomy" id="2750080"/>
    <lineage>
        <taxon>Bacteria</taxon>
        <taxon>Candidatus Sungiibacteriota</taxon>
    </lineage>
</organism>
<dbReference type="Gene3D" id="3.40.50.1110">
    <property type="entry name" value="SGNH hydrolase"/>
    <property type="match status" value="1"/>
</dbReference>
<comment type="caution">
    <text evidence="2">The sequence shown here is derived from an EMBL/GenBank/DDBJ whole genome shotgun (WGS) entry which is preliminary data.</text>
</comment>
<proteinExistence type="predicted"/>
<dbReference type="EMBL" id="JACQMJ010000008">
    <property type="protein sequence ID" value="MBI4132343.1"/>
    <property type="molecule type" value="Genomic_DNA"/>
</dbReference>
<sequence>MHPHYTTSDSSSHPRTIRILRRAGAIIGEAAVAGITIALLLELALRLFPALIPLPLLVNFEKHLRGEIAARVHLPLEANALDVGRDDGGLRLLSYKPNATVARPVDGADERFGAVASVTLDEFGFCNPPGAAGRIDIVAIGDSFTWCTRVAPEDTWTALASERSGYRIYSLGLGGTEPYGYLQILKRLGLDMSPRAVIMNIYEGNDFQGALEYRQYLTQREREQGGGLERPLGACMALPTTLCRIYRTLKEGWLGRSSYVFNAAANALREAVARAREAERPSRRFAVVTAQGEVEFNAAQASDWDGAEKLRAGEADLSVFDDALEEFVILSRRHGFLPIVTYAPAAFSAYRKRIHFEDPAVEELANWFSEAQRAYFRAKAGELGYAFIDYTPSLRQAAAGDALLYFPVNLHLTRAGHQAVAGALQDFLVQQNILPPQQQR</sequence>
<keyword evidence="1" id="KW-0812">Transmembrane</keyword>
<protein>
    <recommendedName>
        <fullName evidence="4">SGNH hydrolase-type esterase domain-containing protein</fullName>
    </recommendedName>
</protein>
<dbReference type="InterPro" id="IPR036514">
    <property type="entry name" value="SGNH_hydro_sf"/>
</dbReference>
<dbReference type="Proteomes" id="UP000704960">
    <property type="component" value="Unassembled WGS sequence"/>
</dbReference>
<name>A0A933DTW3_9BACT</name>
<evidence type="ECO:0000313" key="3">
    <source>
        <dbReference type="Proteomes" id="UP000704960"/>
    </source>
</evidence>
<evidence type="ECO:0000313" key="2">
    <source>
        <dbReference type="EMBL" id="MBI4132343.1"/>
    </source>
</evidence>
<dbReference type="AlphaFoldDB" id="A0A933DTW3"/>
<evidence type="ECO:0008006" key="4">
    <source>
        <dbReference type="Google" id="ProtNLM"/>
    </source>
</evidence>
<feature type="transmembrane region" description="Helical" evidence="1">
    <location>
        <begin position="23"/>
        <end position="45"/>
    </location>
</feature>
<reference evidence="2" key="1">
    <citation type="submission" date="2020-07" db="EMBL/GenBank/DDBJ databases">
        <title>Huge and variable diversity of episymbiotic CPR bacteria and DPANN archaea in groundwater ecosystems.</title>
        <authorList>
            <person name="He C.Y."/>
            <person name="Keren R."/>
            <person name="Whittaker M."/>
            <person name="Farag I.F."/>
            <person name="Doudna J."/>
            <person name="Cate J.H.D."/>
            <person name="Banfield J.F."/>
        </authorList>
    </citation>
    <scope>NUCLEOTIDE SEQUENCE</scope>
    <source>
        <strain evidence="2">NC_groundwater_1226_Ag_S-0.1um_59_124</strain>
    </source>
</reference>
<gene>
    <name evidence="2" type="ORF">HY474_01790</name>
</gene>